<dbReference type="PANTHER" id="PTHR34034">
    <property type="entry name" value="PROTEIN FAM180A-RELATED"/>
    <property type="match status" value="1"/>
</dbReference>
<dbReference type="Proteomes" id="UP000694421">
    <property type="component" value="Unplaced"/>
</dbReference>
<sequence>MRWNTMLLLLLYYNAHATLPPRWNRAMLFPSAQRVKRSTAALLNPVLQKTQDDVDLLFEFLLGELEISDDLKITVKDEELASMRKAVKFDALCNDVIPKSVTGIYRLNSQLMNNPGTLKKEDYERTVLTMVYTAYRAARSQGHQKDIWAESFVNLYKALKHDLMLSSHTSSSQRTS</sequence>
<dbReference type="OMA" id="QKDVWAQ"/>
<reference evidence="2" key="1">
    <citation type="submission" date="2025-08" db="UniProtKB">
        <authorList>
            <consortium name="Ensembl"/>
        </authorList>
    </citation>
    <scope>IDENTIFICATION</scope>
</reference>
<evidence type="ECO:0000313" key="2">
    <source>
        <dbReference type="Ensembl" id="ENSSMRP00000020783.1"/>
    </source>
</evidence>
<organism evidence="2 3">
    <name type="scientific">Salvator merianae</name>
    <name type="common">Argentine black and white tegu</name>
    <name type="synonym">Tupinambis merianae</name>
    <dbReference type="NCBI Taxonomy" id="96440"/>
    <lineage>
        <taxon>Eukaryota</taxon>
        <taxon>Metazoa</taxon>
        <taxon>Chordata</taxon>
        <taxon>Craniata</taxon>
        <taxon>Vertebrata</taxon>
        <taxon>Euteleostomi</taxon>
        <taxon>Lepidosauria</taxon>
        <taxon>Squamata</taxon>
        <taxon>Bifurcata</taxon>
        <taxon>Unidentata</taxon>
        <taxon>Episquamata</taxon>
        <taxon>Laterata</taxon>
        <taxon>Teiioidea</taxon>
        <taxon>Teiidae</taxon>
        <taxon>Salvator</taxon>
    </lineage>
</organism>
<name>A0A8D0CDL4_SALMN</name>
<reference evidence="2" key="2">
    <citation type="submission" date="2025-09" db="UniProtKB">
        <authorList>
            <consortium name="Ensembl"/>
        </authorList>
    </citation>
    <scope>IDENTIFICATION</scope>
</reference>
<proteinExistence type="predicted"/>
<evidence type="ECO:0000256" key="1">
    <source>
        <dbReference type="SAM" id="SignalP"/>
    </source>
</evidence>
<accession>A0A8D0CDL4</accession>
<dbReference type="PANTHER" id="PTHR34034:SF2">
    <property type="entry name" value="PROTEIN FAM180A"/>
    <property type="match status" value="1"/>
</dbReference>
<keyword evidence="1" id="KW-0732">Signal</keyword>
<feature type="chain" id="PRO_5034343300" evidence="1">
    <location>
        <begin position="18"/>
        <end position="176"/>
    </location>
</feature>
<feature type="signal peptide" evidence="1">
    <location>
        <begin position="1"/>
        <end position="17"/>
    </location>
</feature>
<protein>
    <submittedName>
        <fullName evidence="2">Family with sequence similarity 180 member A</fullName>
    </submittedName>
</protein>
<dbReference type="InterPro" id="IPR029170">
    <property type="entry name" value="FAM180"/>
</dbReference>
<dbReference type="Ensembl" id="ENSSMRT00000024350.1">
    <property type="protein sequence ID" value="ENSSMRP00000020783.1"/>
    <property type="gene ID" value="ENSSMRG00000016165.1"/>
</dbReference>
<evidence type="ECO:0000313" key="3">
    <source>
        <dbReference type="Proteomes" id="UP000694421"/>
    </source>
</evidence>
<dbReference type="GeneTree" id="ENSGT00940000154479"/>
<keyword evidence="3" id="KW-1185">Reference proteome</keyword>
<dbReference type="Pfam" id="PF15173">
    <property type="entry name" value="FAM180"/>
    <property type="match status" value="1"/>
</dbReference>
<dbReference type="AlphaFoldDB" id="A0A8D0CDL4"/>